<dbReference type="HAMAP" id="MF_01201">
    <property type="entry name" value="Ala_racemase"/>
    <property type="match status" value="1"/>
</dbReference>
<evidence type="ECO:0000256" key="1">
    <source>
        <dbReference type="ARBA" id="ARBA00000316"/>
    </source>
</evidence>
<dbReference type="PROSITE" id="PS00395">
    <property type="entry name" value="ALANINE_RACEMASE"/>
    <property type="match status" value="1"/>
</dbReference>
<feature type="active site" description="Proton acceptor; specific for D-alanine" evidence="7">
    <location>
        <position position="68"/>
    </location>
</feature>
<dbReference type="UniPathway" id="UPA00042">
    <property type="reaction ID" value="UER00497"/>
</dbReference>
<dbReference type="Pfam" id="PF00842">
    <property type="entry name" value="Ala_racemase_C"/>
    <property type="match status" value="1"/>
</dbReference>
<evidence type="ECO:0000259" key="11">
    <source>
        <dbReference type="SMART" id="SM01005"/>
    </source>
</evidence>
<evidence type="ECO:0000256" key="2">
    <source>
        <dbReference type="ARBA" id="ARBA00001933"/>
    </source>
</evidence>
<feature type="binding site" evidence="7 9">
    <location>
        <position position="342"/>
    </location>
    <ligand>
        <name>substrate</name>
    </ligand>
</feature>
<dbReference type="InterPro" id="IPR009006">
    <property type="entry name" value="Ala_racemase/Decarboxylase_C"/>
</dbReference>
<dbReference type="GO" id="GO:0030170">
    <property type="term" value="F:pyridoxal phosphate binding"/>
    <property type="evidence" value="ECO:0007669"/>
    <property type="project" value="UniProtKB-UniRule"/>
</dbReference>
<dbReference type="SMART" id="SM01005">
    <property type="entry name" value="Ala_racemase_C"/>
    <property type="match status" value="1"/>
</dbReference>
<dbReference type="Pfam" id="PF01168">
    <property type="entry name" value="Ala_racemase_N"/>
    <property type="match status" value="1"/>
</dbReference>
<dbReference type="Proteomes" id="UP000054844">
    <property type="component" value="Unassembled WGS sequence"/>
</dbReference>
<comment type="pathway">
    <text evidence="7">Amino-acid biosynthesis; D-alanine biosynthesis; D-alanine from L-alanine: step 1/1.</text>
</comment>
<evidence type="ECO:0000256" key="5">
    <source>
        <dbReference type="ARBA" id="ARBA00022898"/>
    </source>
</evidence>
<evidence type="ECO:0000313" key="13">
    <source>
        <dbReference type="Proteomes" id="UP000054844"/>
    </source>
</evidence>
<comment type="catalytic activity">
    <reaction evidence="1 7">
        <text>L-alanine = D-alanine</text>
        <dbReference type="Rhea" id="RHEA:20249"/>
        <dbReference type="ChEBI" id="CHEBI:57416"/>
        <dbReference type="ChEBI" id="CHEBI:57972"/>
        <dbReference type="EC" id="5.1.1.1"/>
    </reaction>
</comment>
<dbReference type="InterPro" id="IPR011079">
    <property type="entry name" value="Ala_racemase_C"/>
</dbReference>
<gene>
    <name evidence="12" type="ORF">APZ41_001645</name>
</gene>
<dbReference type="EC" id="5.1.1.1" evidence="4 7"/>
<feature type="active site" description="Proton acceptor; specific for L-alanine" evidence="7">
    <location>
        <position position="294"/>
    </location>
</feature>
<dbReference type="SUPFAM" id="SSF50621">
    <property type="entry name" value="Alanine racemase C-terminal domain-like"/>
    <property type="match status" value="1"/>
</dbReference>
<comment type="function">
    <text evidence="7">Catalyzes the interconversion of L-alanine and D-alanine. May also act on other amino acids.</text>
</comment>
<keyword evidence="5 7" id="KW-0663">Pyridoxal phosphate</keyword>
<keyword evidence="13" id="KW-1185">Reference proteome</keyword>
<feature type="domain" description="Alanine racemase C-terminal" evidence="11">
    <location>
        <begin position="273"/>
        <end position="399"/>
    </location>
</feature>
<dbReference type="PANTHER" id="PTHR30511:SF0">
    <property type="entry name" value="ALANINE RACEMASE, CATABOLIC-RELATED"/>
    <property type="match status" value="1"/>
</dbReference>
<feature type="binding site" evidence="7 9">
    <location>
        <position position="172"/>
    </location>
    <ligand>
        <name>substrate</name>
    </ligand>
</feature>
<comment type="cofactor">
    <cofactor evidence="2 7 8">
        <name>pyridoxal 5'-phosphate</name>
        <dbReference type="ChEBI" id="CHEBI:597326"/>
    </cofactor>
</comment>
<dbReference type="PANTHER" id="PTHR30511">
    <property type="entry name" value="ALANINE RACEMASE"/>
    <property type="match status" value="1"/>
</dbReference>
<comment type="similarity">
    <text evidence="3 7">Belongs to the alanine racemase family.</text>
</comment>
<accession>A0A1S8D974</accession>
<dbReference type="Gene3D" id="2.40.37.10">
    <property type="entry name" value="Lyase, Ornithine Decarboxylase, Chain A, domain 1"/>
    <property type="match status" value="1"/>
</dbReference>
<protein>
    <recommendedName>
        <fullName evidence="4 7">Alanine racemase</fullName>
        <ecNumber evidence="4 7">5.1.1.1</ecNumber>
    </recommendedName>
</protein>
<dbReference type="GO" id="GO:0005829">
    <property type="term" value="C:cytosol"/>
    <property type="evidence" value="ECO:0007669"/>
    <property type="project" value="TreeGrafter"/>
</dbReference>
<dbReference type="InterPro" id="IPR029066">
    <property type="entry name" value="PLP-binding_barrel"/>
</dbReference>
<evidence type="ECO:0000256" key="4">
    <source>
        <dbReference type="ARBA" id="ARBA00013089"/>
    </source>
</evidence>
<dbReference type="GO" id="GO:0008784">
    <property type="term" value="F:alanine racemase activity"/>
    <property type="evidence" value="ECO:0007669"/>
    <property type="project" value="UniProtKB-UniRule"/>
</dbReference>
<sequence length="401" mass="42444">MNMPASPGQNLAFIPSADSETGGMHSPARERLWPAAGAILTIDLGAIRANWRWLRDHVAPAACGAVLKADAYGLGAALVGPALLAEGCRDFFVAHLEEGIALRQDLRVLPGSEEARVHVMHGLFDGTEREALAHGLIPVLNSLEQVAGWATLSRAEGRRLSAWLQIDTGMARFGLSAGDLDRLVQDGRDLAAVEPVRVMSHLACADEPGHPANAAQLECFNRLRQRLPALPTSLAASSGIFLGSPWHGGLVRPGVALHGVAPLPRGENPLRPVLRLDARVVQTRGVPAGTAVGYGHSFTTRAPSRLATIAVGYADGFLRSASNRGRAMWRGVALPMLGRVSMDSIVLDASALPEDALHPGDTVELIGPDHDLDAVAEAAGTIPYEILTGLGQRYHRRYAGG</sequence>
<keyword evidence="6 7" id="KW-0413">Isomerase</keyword>
<dbReference type="Gene3D" id="3.20.20.10">
    <property type="entry name" value="Alanine racemase"/>
    <property type="match status" value="1"/>
</dbReference>
<evidence type="ECO:0000313" key="12">
    <source>
        <dbReference type="EMBL" id="ONH84922.1"/>
    </source>
</evidence>
<evidence type="ECO:0000256" key="7">
    <source>
        <dbReference type="HAMAP-Rule" id="MF_01201"/>
    </source>
</evidence>
<name>A0A1S8D974_9PROT</name>
<dbReference type="InterPro" id="IPR020622">
    <property type="entry name" value="Ala_racemase_pyridoxalP-BS"/>
</dbReference>
<dbReference type="GO" id="GO:0030632">
    <property type="term" value="P:D-alanine biosynthetic process"/>
    <property type="evidence" value="ECO:0007669"/>
    <property type="project" value="UniProtKB-UniRule"/>
</dbReference>
<dbReference type="CDD" id="cd00430">
    <property type="entry name" value="PLPDE_III_AR"/>
    <property type="match status" value="1"/>
</dbReference>
<organism evidence="12 13">
    <name type="scientific">Roseomonas mucosa</name>
    <dbReference type="NCBI Taxonomy" id="207340"/>
    <lineage>
        <taxon>Bacteria</taxon>
        <taxon>Pseudomonadati</taxon>
        <taxon>Pseudomonadota</taxon>
        <taxon>Alphaproteobacteria</taxon>
        <taxon>Acetobacterales</taxon>
        <taxon>Roseomonadaceae</taxon>
        <taxon>Roseomonas</taxon>
    </lineage>
</organism>
<dbReference type="PRINTS" id="PR00992">
    <property type="entry name" value="ALARACEMASE"/>
</dbReference>
<dbReference type="AlphaFoldDB" id="A0A1S8D974"/>
<evidence type="ECO:0000256" key="3">
    <source>
        <dbReference type="ARBA" id="ARBA00007880"/>
    </source>
</evidence>
<proteinExistence type="inferred from homology"/>
<evidence type="ECO:0000256" key="9">
    <source>
        <dbReference type="PIRSR" id="PIRSR600821-52"/>
    </source>
</evidence>
<reference evidence="12" key="1">
    <citation type="submission" date="2016-12" db="EMBL/GenBank/DDBJ databases">
        <title>Draft genome sequence of Roseomonas mucosa strain AU37, isolated from a peripheral intravenous catheter.</title>
        <authorList>
            <person name="Choudhury M.A."/>
            <person name="Sidjabat H.E."/>
            <person name="Wailan A.M."/>
            <person name="Zhang L."/>
            <person name="Marsh N.M."/>
            <person name="Rickard C.M."/>
            <person name="Davies M."/>
            <person name="Mcmillan D.J."/>
        </authorList>
    </citation>
    <scope>NUCLEOTIDE SEQUENCE [LARGE SCALE GENOMIC DNA]</scope>
    <source>
        <strain evidence="12">AU37</strain>
    </source>
</reference>
<evidence type="ECO:0000256" key="6">
    <source>
        <dbReference type="ARBA" id="ARBA00023235"/>
    </source>
</evidence>
<dbReference type="SUPFAM" id="SSF51419">
    <property type="entry name" value="PLP-binding barrel"/>
    <property type="match status" value="1"/>
</dbReference>
<feature type="modified residue" description="N6-(pyridoxal phosphate)lysine" evidence="7 8">
    <location>
        <position position="68"/>
    </location>
</feature>
<dbReference type="EMBL" id="LLWF02000002">
    <property type="protein sequence ID" value="ONH84922.1"/>
    <property type="molecule type" value="Genomic_DNA"/>
</dbReference>
<evidence type="ECO:0000256" key="10">
    <source>
        <dbReference type="SAM" id="MobiDB-lite"/>
    </source>
</evidence>
<dbReference type="InterPro" id="IPR000821">
    <property type="entry name" value="Ala_racemase"/>
</dbReference>
<comment type="caution">
    <text evidence="12">The sequence shown here is derived from an EMBL/GenBank/DDBJ whole genome shotgun (WGS) entry which is preliminary data.</text>
</comment>
<dbReference type="InterPro" id="IPR001608">
    <property type="entry name" value="Ala_racemase_N"/>
</dbReference>
<feature type="region of interest" description="Disordered" evidence="10">
    <location>
        <begin position="1"/>
        <end position="27"/>
    </location>
</feature>
<dbReference type="STRING" id="207340.APZ41_001645"/>
<dbReference type="NCBIfam" id="TIGR00492">
    <property type="entry name" value="alr"/>
    <property type="match status" value="1"/>
</dbReference>
<evidence type="ECO:0000256" key="8">
    <source>
        <dbReference type="PIRSR" id="PIRSR600821-50"/>
    </source>
</evidence>